<proteinExistence type="predicted"/>
<dbReference type="Pfam" id="PF14534">
    <property type="entry name" value="DUF4440"/>
    <property type="match status" value="1"/>
</dbReference>
<dbReference type="InterPro" id="IPR032710">
    <property type="entry name" value="NTF2-like_dom_sf"/>
</dbReference>
<sequence length="127" mass="14439">MNHAASGSAEEEIIALSLDKFRWKTSGRIDLVEALFDDDLHFVHITGHVSSKREWIEELRSGRFVYNRIEPWGASVAVEGDRATLRGKAVFTVTMGGHRGQYRLAFTEVYVRKPAGWRLVELLTSTY</sequence>
<dbReference type="EMBL" id="CP025012">
    <property type="protein sequence ID" value="AUW41113.1"/>
    <property type="molecule type" value="Genomic_DNA"/>
</dbReference>
<dbReference type="SUPFAM" id="SSF54427">
    <property type="entry name" value="NTF2-like"/>
    <property type="match status" value="1"/>
</dbReference>
<gene>
    <name evidence="2" type="ORF">CUJ84_Chr000706</name>
</gene>
<dbReference type="RefSeq" id="WP_158686900.1">
    <property type="nucleotide sequence ID" value="NZ_CP025012.1"/>
</dbReference>
<dbReference type="InterPro" id="IPR027843">
    <property type="entry name" value="DUF4440"/>
</dbReference>
<accession>A0A2K9YYP0</accession>
<reference evidence="2 3" key="1">
    <citation type="submission" date="2017-11" db="EMBL/GenBank/DDBJ databases">
        <title>Complete genome of Rhizobium leguminosarum Norway, an ineffective micro-symbiont.</title>
        <authorList>
            <person name="Hoffrichter A."/>
            <person name="Liang J."/>
            <person name="Brachmann A."/>
            <person name="Marin M."/>
        </authorList>
    </citation>
    <scope>NUCLEOTIDE SEQUENCE [LARGE SCALE GENOMIC DNA]</scope>
    <source>
        <strain evidence="2 3">Norway</strain>
    </source>
</reference>
<evidence type="ECO:0000313" key="3">
    <source>
        <dbReference type="Proteomes" id="UP000238523"/>
    </source>
</evidence>
<protein>
    <recommendedName>
        <fullName evidence="1">DUF4440 domain-containing protein</fullName>
    </recommendedName>
</protein>
<dbReference type="AlphaFoldDB" id="A0A2K9YYP0"/>
<dbReference type="Gene3D" id="3.10.450.50">
    <property type="match status" value="1"/>
</dbReference>
<organism evidence="2 3">
    <name type="scientific">Rhizobium leguminosarum</name>
    <dbReference type="NCBI Taxonomy" id="384"/>
    <lineage>
        <taxon>Bacteria</taxon>
        <taxon>Pseudomonadati</taxon>
        <taxon>Pseudomonadota</taxon>
        <taxon>Alphaproteobacteria</taxon>
        <taxon>Hyphomicrobiales</taxon>
        <taxon>Rhizobiaceae</taxon>
        <taxon>Rhizobium/Agrobacterium group</taxon>
        <taxon>Rhizobium</taxon>
    </lineage>
</organism>
<dbReference type="Proteomes" id="UP000238523">
    <property type="component" value="Chromosome"/>
</dbReference>
<feature type="domain" description="DUF4440" evidence="1">
    <location>
        <begin position="20"/>
        <end position="119"/>
    </location>
</feature>
<name>A0A2K9YYP0_RHILE</name>
<evidence type="ECO:0000259" key="1">
    <source>
        <dbReference type="Pfam" id="PF14534"/>
    </source>
</evidence>
<evidence type="ECO:0000313" key="2">
    <source>
        <dbReference type="EMBL" id="AUW41113.1"/>
    </source>
</evidence>